<protein>
    <submittedName>
        <fullName evidence="2">Uncharacterized protein</fullName>
    </submittedName>
</protein>
<accession>A0A1E3KC98</accession>
<dbReference type="AlphaFoldDB" id="A0A1E3KC98"/>
<reference evidence="2 3" key="1">
    <citation type="submission" date="2016-06" db="EMBL/GenBank/DDBJ databases">
        <title>Evolution of pathogenesis and genome organization in the Tremellales.</title>
        <authorList>
            <person name="Cuomo C."/>
            <person name="Litvintseva A."/>
            <person name="Heitman J."/>
            <person name="Chen Y."/>
            <person name="Sun S."/>
            <person name="Springer D."/>
            <person name="Dromer F."/>
            <person name="Young S."/>
            <person name="Zeng Q."/>
            <person name="Chapman S."/>
            <person name="Gujja S."/>
            <person name="Saif S."/>
            <person name="Birren B."/>
        </authorList>
    </citation>
    <scope>NUCLEOTIDE SEQUENCE [LARGE SCALE GENOMIC DNA]</scope>
    <source>
        <strain evidence="2 3">CBS 6273</strain>
    </source>
</reference>
<proteinExistence type="predicted"/>
<dbReference type="Proteomes" id="UP000095149">
    <property type="component" value="Unassembled WGS sequence"/>
</dbReference>
<comment type="caution">
    <text evidence="2">The sequence shown here is derived from an EMBL/GenBank/DDBJ whole genome shotgun (WGS) entry which is preliminary data.</text>
</comment>
<feature type="region of interest" description="Disordered" evidence="1">
    <location>
        <begin position="1"/>
        <end position="37"/>
    </location>
</feature>
<sequence>MQSNSQGRESQPKGVDRSYVQEGYEASLLQPDPTLIPLNYVDKDGHTLDAAGAVGRPFVGVTPEGAIVLGPTVPLRPDGPDARTRNPTPFSDHNNPPHKLPGRTPRAPASDDKSTRSAFDSNNLRVVVQMMQTQQANLQRDLQRSQIDPPKLPILASLSTSPLGVVFHLQDLDCYFADYASCFPGGNRTSSHWQVTQANQSIANIVTYQYWLMTTGAACTSWDHWHCEFKKKALLEDWEADTR</sequence>
<feature type="region of interest" description="Disordered" evidence="1">
    <location>
        <begin position="68"/>
        <end position="119"/>
    </location>
</feature>
<evidence type="ECO:0000256" key="1">
    <source>
        <dbReference type="SAM" id="MobiDB-lite"/>
    </source>
</evidence>
<feature type="compositionally biased region" description="Polar residues" evidence="1">
    <location>
        <begin position="85"/>
        <end position="94"/>
    </location>
</feature>
<dbReference type="EMBL" id="MEKH01000003">
    <property type="protein sequence ID" value="ODO09902.1"/>
    <property type="molecule type" value="Genomic_DNA"/>
</dbReference>
<organism evidence="2 3">
    <name type="scientific">Cryptococcus amylolentus CBS 6273</name>
    <dbReference type="NCBI Taxonomy" id="1296118"/>
    <lineage>
        <taxon>Eukaryota</taxon>
        <taxon>Fungi</taxon>
        <taxon>Dikarya</taxon>
        <taxon>Basidiomycota</taxon>
        <taxon>Agaricomycotina</taxon>
        <taxon>Tremellomycetes</taxon>
        <taxon>Tremellales</taxon>
        <taxon>Cryptococcaceae</taxon>
        <taxon>Cryptococcus</taxon>
    </lineage>
</organism>
<evidence type="ECO:0000313" key="2">
    <source>
        <dbReference type="EMBL" id="ODO09902.1"/>
    </source>
</evidence>
<evidence type="ECO:0000313" key="3">
    <source>
        <dbReference type="Proteomes" id="UP000095149"/>
    </source>
</evidence>
<gene>
    <name evidence="2" type="ORF">I350_02124</name>
</gene>
<dbReference type="OrthoDB" id="10501637at2759"/>
<name>A0A1E3KC98_9TREE</name>